<keyword evidence="7 10" id="KW-0732">Signal</keyword>
<evidence type="ECO:0000256" key="9">
    <source>
        <dbReference type="ARBA" id="ARBA00023002"/>
    </source>
</evidence>
<evidence type="ECO:0000256" key="8">
    <source>
        <dbReference type="ARBA" id="ARBA00022764"/>
    </source>
</evidence>
<evidence type="ECO:0000256" key="4">
    <source>
        <dbReference type="ARBA" id="ARBA00011885"/>
    </source>
</evidence>
<dbReference type="InterPro" id="IPR041460">
    <property type="entry name" value="Molybdopterin_N"/>
</dbReference>
<keyword evidence="9" id="KW-0560">Oxidoreductase</keyword>
<evidence type="ECO:0000259" key="11">
    <source>
        <dbReference type="Pfam" id="PF00384"/>
    </source>
</evidence>
<dbReference type="EMBL" id="JAQHXR010000001">
    <property type="protein sequence ID" value="MDA3968634.1"/>
    <property type="molecule type" value="Genomic_DNA"/>
</dbReference>
<accession>A0ABT4VD58</accession>
<comment type="similarity">
    <text evidence="3">Belongs to the prokaryotic molybdopterin-containing oxidoreductase family.</text>
</comment>
<feature type="domain" description="Molybdopterin dinucleotide-binding" evidence="12">
    <location>
        <begin position="650"/>
        <end position="770"/>
    </location>
</feature>
<dbReference type="SUPFAM" id="SSF50692">
    <property type="entry name" value="ADC-like"/>
    <property type="match status" value="1"/>
</dbReference>
<evidence type="ECO:0000256" key="6">
    <source>
        <dbReference type="ARBA" id="ARBA00022723"/>
    </source>
</evidence>
<evidence type="ECO:0000259" key="12">
    <source>
        <dbReference type="Pfam" id="PF01568"/>
    </source>
</evidence>
<dbReference type="InterPro" id="IPR006656">
    <property type="entry name" value="Mopterin_OxRdtase"/>
</dbReference>
<gene>
    <name evidence="14" type="ORF">PF021_02970</name>
</gene>
<feature type="chain" id="PRO_5047057687" description="trimethylamine-N-oxide reductase" evidence="10">
    <location>
        <begin position="29"/>
        <end position="797"/>
    </location>
</feature>
<evidence type="ECO:0000256" key="10">
    <source>
        <dbReference type="SAM" id="SignalP"/>
    </source>
</evidence>
<dbReference type="PANTHER" id="PTHR43742:SF10">
    <property type="entry name" value="TRIMETHYLAMINE-N-OXIDE REDUCTASE 2"/>
    <property type="match status" value="1"/>
</dbReference>
<feature type="domain" description="Molybdopterin oxidoreductase N-terminal" evidence="13">
    <location>
        <begin position="40"/>
        <end position="80"/>
    </location>
</feature>
<dbReference type="InterPro" id="IPR006311">
    <property type="entry name" value="TAT_signal"/>
</dbReference>
<feature type="signal peptide" evidence="10">
    <location>
        <begin position="1"/>
        <end position="28"/>
    </location>
</feature>
<dbReference type="CDD" id="cd02793">
    <property type="entry name" value="MopB_CT_DMSOR-BSOR-TMAOR"/>
    <property type="match status" value="1"/>
</dbReference>
<keyword evidence="6" id="KW-0479">Metal-binding</keyword>
<organism evidence="14 15">
    <name type="scientific">Helicobacter ibis</name>
    <dbReference type="NCBI Taxonomy" id="2962633"/>
    <lineage>
        <taxon>Bacteria</taxon>
        <taxon>Pseudomonadati</taxon>
        <taxon>Campylobacterota</taxon>
        <taxon>Epsilonproteobacteria</taxon>
        <taxon>Campylobacterales</taxon>
        <taxon>Helicobacteraceae</taxon>
        <taxon>Helicobacter</taxon>
    </lineage>
</organism>
<comment type="caution">
    <text evidence="14">The sequence shown here is derived from an EMBL/GenBank/DDBJ whole genome shotgun (WGS) entry which is preliminary data.</text>
</comment>
<keyword evidence="8" id="KW-0574">Periplasm</keyword>
<dbReference type="InterPro" id="IPR041954">
    <property type="entry name" value="CT_DMSOR/BSOR/TMAOR"/>
</dbReference>
<dbReference type="Pfam" id="PF00384">
    <property type="entry name" value="Molybdopterin"/>
    <property type="match status" value="1"/>
</dbReference>
<keyword evidence="5" id="KW-0500">Molybdenum</keyword>
<evidence type="ECO:0000313" key="15">
    <source>
        <dbReference type="Proteomes" id="UP001210261"/>
    </source>
</evidence>
<comment type="cofactor">
    <cofactor evidence="1">
        <name>Mo-bis(molybdopterin guanine dinucleotide)</name>
        <dbReference type="ChEBI" id="CHEBI:60539"/>
    </cofactor>
</comment>
<dbReference type="Proteomes" id="UP001210261">
    <property type="component" value="Unassembled WGS sequence"/>
</dbReference>
<evidence type="ECO:0000256" key="5">
    <source>
        <dbReference type="ARBA" id="ARBA00022505"/>
    </source>
</evidence>
<dbReference type="Pfam" id="PF18364">
    <property type="entry name" value="Molybdopterin_N"/>
    <property type="match status" value="1"/>
</dbReference>
<feature type="domain" description="Molybdopterin oxidoreductase" evidence="11">
    <location>
        <begin position="84"/>
        <end position="537"/>
    </location>
</feature>
<dbReference type="PROSITE" id="PS00932">
    <property type="entry name" value="MOLYBDOPTERIN_PROK_3"/>
    <property type="match status" value="1"/>
</dbReference>
<evidence type="ECO:0000256" key="2">
    <source>
        <dbReference type="ARBA" id="ARBA00004418"/>
    </source>
</evidence>
<dbReference type="EC" id="1.7.2.3" evidence="4"/>
<proteinExistence type="inferred from homology"/>
<dbReference type="PANTHER" id="PTHR43742">
    <property type="entry name" value="TRIMETHYLAMINE-N-OXIDE REDUCTASE"/>
    <property type="match status" value="1"/>
</dbReference>
<dbReference type="InterPro" id="IPR006655">
    <property type="entry name" value="Mopterin_OxRdtase_prok_CS"/>
</dbReference>
<dbReference type="SUPFAM" id="SSF53706">
    <property type="entry name" value="Formate dehydrogenase/DMSO reductase, domains 1-3"/>
    <property type="match status" value="1"/>
</dbReference>
<dbReference type="PROSITE" id="PS51318">
    <property type="entry name" value="TAT"/>
    <property type="match status" value="1"/>
</dbReference>
<dbReference type="RefSeq" id="WP_271021001.1">
    <property type="nucleotide sequence ID" value="NZ_JAQHXR010000001.1"/>
</dbReference>
<dbReference type="Gene3D" id="3.90.55.10">
    <property type="entry name" value="Dimethylsulfoxide Reductase, domain 3"/>
    <property type="match status" value="1"/>
</dbReference>
<protein>
    <recommendedName>
        <fullName evidence="4">trimethylamine-N-oxide reductase</fullName>
        <ecNumber evidence="4">1.7.2.3</ecNumber>
    </recommendedName>
</protein>
<evidence type="ECO:0000313" key="14">
    <source>
        <dbReference type="EMBL" id="MDA3968634.1"/>
    </source>
</evidence>
<dbReference type="InterPro" id="IPR006657">
    <property type="entry name" value="MoPterin_dinucl-bd_dom"/>
</dbReference>
<reference evidence="14 15" key="1">
    <citation type="submission" date="2023-01" db="EMBL/GenBank/DDBJ databases">
        <title>Description of Helicobacter ibis sp. nov. isolated from faecal droppings of black-faced ibis (Theristicus melanopis).</title>
        <authorList>
            <person name="Lopez-Cantillo M."/>
            <person name="Vidal-Veuthey B."/>
            <person name="Mella A."/>
            <person name="De La Haba R."/>
            <person name="Collado L."/>
        </authorList>
    </citation>
    <scope>NUCLEOTIDE SEQUENCE [LARGE SCALE GENOMIC DNA]</scope>
    <source>
        <strain evidence="14 15">A82</strain>
    </source>
</reference>
<dbReference type="Gene3D" id="3.40.50.740">
    <property type="match status" value="1"/>
</dbReference>
<dbReference type="Pfam" id="PF01568">
    <property type="entry name" value="Molydop_binding"/>
    <property type="match status" value="1"/>
</dbReference>
<comment type="subcellular location">
    <subcellularLocation>
        <location evidence="2">Periplasm</location>
    </subcellularLocation>
</comment>
<evidence type="ECO:0000256" key="7">
    <source>
        <dbReference type="ARBA" id="ARBA00022729"/>
    </source>
</evidence>
<dbReference type="InterPro" id="IPR009010">
    <property type="entry name" value="Asp_de-COase-like_dom_sf"/>
</dbReference>
<dbReference type="InterPro" id="IPR050612">
    <property type="entry name" value="Prok_Mopterin_Oxidored"/>
</dbReference>
<evidence type="ECO:0000259" key="13">
    <source>
        <dbReference type="Pfam" id="PF18364"/>
    </source>
</evidence>
<evidence type="ECO:0000256" key="1">
    <source>
        <dbReference type="ARBA" id="ARBA00001942"/>
    </source>
</evidence>
<dbReference type="Gene3D" id="2.40.40.20">
    <property type="match status" value="1"/>
</dbReference>
<keyword evidence="15" id="KW-1185">Reference proteome</keyword>
<evidence type="ECO:0000256" key="3">
    <source>
        <dbReference type="ARBA" id="ARBA00010312"/>
    </source>
</evidence>
<sequence>MTMTRRDVLKTSAVASIAIAGSSSPLSAVGAINDIQLIPHATHFGPFIAKVKDGKFVDVLPSPHDKNPSIMMKSMIDRVYTDSRVKYPCVRKSFLEGKNAPELRGKEPFVRVDWETALNLVAEKIKSTPKENIYNAAYGGWGHVGRLHNSNIVTGRFFNIVLGGAVGTDGEYSNGAAGRVNNDIIGDLEVYSQQTTHEQIIKNTKVYVMWGADLFKCNRIDYVVPNHVNDLYYPKYKEARIKFINIDPYYNETAEMFDAEWIKIRPNTDVALALGMMHYLYTTGKYDKEFVEKYTDGFDKFLPYLLGESDGIPKDVAWASKITEVEESKIKELCDLFVSQSTFIAGNWAMQRAQHGEQADWALINLACMIGQIGTPGGGVGFSMHYAGGGQANSGYRTTPGLSQGRSRVEFSIPASRVSECILNPGKSINFKGKIITFPEIKMIYCCGATLLGHHPNTNELIRAIRSVDTVVVHEPWWTPMAKMADVVFPSTCTMERDDITSGSTYSRNVIYAMKKVVEPTYEHRDDFAIFAELAKKIGGEEKYHQYTGGLSYMDWIKKFYASSDGPIFKEFDKFWEDGFVEFEGGDYEYVRHADFRSDPETNRLATQSGKIQFFVDKFEEAKLPDMKGHVTWFEPSEYLGSKEAKQYPFHMLSPHPRYRVHSQLDNTWVRDVYKIQGREPVVINTNDAQKLGIKHGEVVEVYNSRGAVLAGAFVTDKIREGVVQIQEGAWYDPENTNDKTPRCNAGACNVLTSSRPTSRWAQATAVNTCLVNIRKLGKDEIVKPYKSTLTPEIIGA</sequence>
<name>A0ABT4VD58_9HELI</name>
<dbReference type="Gene3D" id="3.40.228.10">
    <property type="entry name" value="Dimethylsulfoxide Reductase, domain 2"/>
    <property type="match status" value="1"/>
</dbReference>